<evidence type="ECO:0000256" key="3">
    <source>
        <dbReference type="ARBA" id="ARBA00022786"/>
    </source>
</evidence>
<keyword evidence="4" id="KW-0862">Zinc</keyword>
<feature type="non-terminal residue" evidence="6">
    <location>
        <position position="1"/>
    </location>
</feature>
<dbReference type="OrthoDB" id="1431934at2759"/>
<keyword evidence="1" id="KW-0479">Metal-binding</keyword>
<evidence type="ECO:0000313" key="6">
    <source>
        <dbReference type="EMBL" id="OCK82225.1"/>
    </source>
</evidence>
<dbReference type="EMBL" id="KV744895">
    <property type="protein sequence ID" value="OCK82225.1"/>
    <property type="molecule type" value="Genomic_DNA"/>
</dbReference>
<sequence>TETLLSKTTRTCPNPLCGWCIEKNGGCDQIRHSRCRTQFCWKCGKTFVWKDFMSGMYSRERLRCVEASKGSRCIISD</sequence>
<evidence type="ECO:0000259" key="5">
    <source>
        <dbReference type="Pfam" id="PF01485"/>
    </source>
</evidence>
<dbReference type="Proteomes" id="UP000250266">
    <property type="component" value="Unassembled WGS sequence"/>
</dbReference>
<evidence type="ECO:0000256" key="2">
    <source>
        <dbReference type="ARBA" id="ARBA00022771"/>
    </source>
</evidence>
<dbReference type="GO" id="GO:0008270">
    <property type="term" value="F:zinc ion binding"/>
    <property type="evidence" value="ECO:0007669"/>
    <property type="project" value="UniProtKB-KW"/>
</dbReference>
<keyword evidence="7" id="KW-1185">Reference proteome</keyword>
<dbReference type="SUPFAM" id="SSF57850">
    <property type="entry name" value="RING/U-box"/>
    <property type="match status" value="1"/>
</dbReference>
<keyword evidence="3" id="KW-0833">Ubl conjugation pathway</keyword>
<evidence type="ECO:0000256" key="1">
    <source>
        <dbReference type="ARBA" id="ARBA00022723"/>
    </source>
</evidence>
<dbReference type="Gene3D" id="1.20.120.1750">
    <property type="match status" value="1"/>
</dbReference>
<feature type="domain" description="IBR" evidence="5">
    <location>
        <begin position="6"/>
        <end position="46"/>
    </location>
</feature>
<dbReference type="CDD" id="cd20336">
    <property type="entry name" value="Rcat_RBR"/>
    <property type="match status" value="1"/>
</dbReference>
<dbReference type="Pfam" id="PF01485">
    <property type="entry name" value="IBR"/>
    <property type="match status" value="1"/>
</dbReference>
<evidence type="ECO:0000256" key="4">
    <source>
        <dbReference type="ARBA" id="ARBA00022833"/>
    </source>
</evidence>
<gene>
    <name evidence="6" type="ORF">K432DRAFT_293752</name>
</gene>
<dbReference type="AlphaFoldDB" id="A0A8E2EDV8"/>
<evidence type="ECO:0000313" key="7">
    <source>
        <dbReference type="Proteomes" id="UP000250266"/>
    </source>
</evidence>
<accession>A0A8E2EDV8</accession>
<dbReference type="InterPro" id="IPR002867">
    <property type="entry name" value="IBR_dom"/>
</dbReference>
<reference evidence="6 7" key="1">
    <citation type="journal article" date="2016" name="Nat. Commun.">
        <title>Ectomycorrhizal ecology is imprinted in the genome of the dominant symbiotic fungus Cenococcum geophilum.</title>
        <authorList>
            <consortium name="DOE Joint Genome Institute"/>
            <person name="Peter M."/>
            <person name="Kohler A."/>
            <person name="Ohm R.A."/>
            <person name="Kuo A."/>
            <person name="Krutzmann J."/>
            <person name="Morin E."/>
            <person name="Arend M."/>
            <person name="Barry K.W."/>
            <person name="Binder M."/>
            <person name="Choi C."/>
            <person name="Clum A."/>
            <person name="Copeland A."/>
            <person name="Grisel N."/>
            <person name="Haridas S."/>
            <person name="Kipfer T."/>
            <person name="LaButti K."/>
            <person name="Lindquist E."/>
            <person name="Lipzen A."/>
            <person name="Maire R."/>
            <person name="Meier B."/>
            <person name="Mihaltcheva S."/>
            <person name="Molinier V."/>
            <person name="Murat C."/>
            <person name="Poggeler S."/>
            <person name="Quandt C.A."/>
            <person name="Sperisen C."/>
            <person name="Tritt A."/>
            <person name="Tisserant E."/>
            <person name="Crous P.W."/>
            <person name="Henrissat B."/>
            <person name="Nehls U."/>
            <person name="Egli S."/>
            <person name="Spatafora J.W."/>
            <person name="Grigoriev I.V."/>
            <person name="Martin F.M."/>
        </authorList>
    </citation>
    <scope>NUCLEOTIDE SEQUENCE [LARGE SCALE GENOMIC DNA]</scope>
    <source>
        <strain evidence="6 7">CBS 459.81</strain>
    </source>
</reference>
<proteinExistence type="predicted"/>
<name>A0A8E2EDV8_9PEZI</name>
<organism evidence="6 7">
    <name type="scientific">Lepidopterella palustris CBS 459.81</name>
    <dbReference type="NCBI Taxonomy" id="1314670"/>
    <lineage>
        <taxon>Eukaryota</taxon>
        <taxon>Fungi</taxon>
        <taxon>Dikarya</taxon>
        <taxon>Ascomycota</taxon>
        <taxon>Pezizomycotina</taxon>
        <taxon>Dothideomycetes</taxon>
        <taxon>Pleosporomycetidae</taxon>
        <taxon>Mytilinidiales</taxon>
        <taxon>Argynnaceae</taxon>
        <taxon>Lepidopterella</taxon>
    </lineage>
</organism>
<protein>
    <recommendedName>
        <fullName evidence="5">IBR domain-containing protein</fullName>
    </recommendedName>
</protein>
<keyword evidence="2" id="KW-0863">Zinc-finger</keyword>